<dbReference type="GO" id="GO:0042565">
    <property type="term" value="C:RNA nuclear export complex"/>
    <property type="evidence" value="ECO:0007669"/>
    <property type="project" value="TreeGrafter"/>
</dbReference>
<reference evidence="5" key="1">
    <citation type="submission" date="2017-01" db="EMBL/GenBank/DDBJ databases">
        <title>Comparative genomics of anhydrobiosis in the tardigrade Hypsibius dujardini.</title>
        <authorList>
            <person name="Yoshida Y."/>
            <person name="Koutsovoulos G."/>
            <person name="Laetsch D."/>
            <person name="Stevens L."/>
            <person name="Kumar S."/>
            <person name="Horikawa D."/>
            <person name="Ishino K."/>
            <person name="Komine S."/>
            <person name="Tomita M."/>
            <person name="Blaxter M."/>
            <person name="Arakawa K."/>
        </authorList>
    </citation>
    <scope>NUCLEOTIDE SEQUENCE [LARGE SCALE GENOMIC DNA]</scope>
    <source>
        <strain evidence="5">Z151</strain>
    </source>
</reference>
<feature type="domain" description="Exportin-5 C-terminal" evidence="3">
    <location>
        <begin position="314"/>
        <end position="1146"/>
    </location>
</feature>
<dbReference type="GO" id="GO:0005737">
    <property type="term" value="C:cytoplasm"/>
    <property type="evidence" value="ECO:0007669"/>
    <property type="project" value="TreeGrafter"/>
</dbReference>
<dbReference type="Pfam" id="PF19273">
    <property type="entry name" value="Exportin-5"/>
    <property type="match status" value="1"/>
</dbReference>
<accession>A0A1W0WVT5</accession>
<dbReference type="GO" id="GO:0005634">
    <property type="term" value="C:nucleus"/>
    <property type="evidence" value="ECO:0007669"/>
    <property type="project" value="TreeGrafter"/>
</dbReference>
<evidence type="ECO:0000313" key="5">
    <source>
        <dbReference type="Proteomes" id="UP000192578"/>
    </source>
</evidence>
<dbReference type="PANTHER" id="PTHR11223">
    <property type="entry name" value="EXPORTIN 1/5"/>
    <property type="match status" value="1"/>
</dbReference>
<evidence type="ECO:0000313" key="4">
    <source>
        <dbReference type="EMBL" id="OQV19267.1"/>
    </source>
</evidence>
<dbReference type="SUPFAM" id="SSF48371">
    <property type="entry name" value="ARM repeat"/>
    <property type="match status" value="1"/>
</dbReference>
<evidence type="ECO:0000256" key="1">
    <source>
        <dbReference type="SAM" id="MobiDB-lite"/>
    </source>
</evidence>
<dbReference type="GO" id="GO:0006405">
    <property type="term" value="P:RNA export from nucleus"/>
    <property type="evidence" value="ECO:0007669"/>
    <property type="project" value="TreeGrafter"/>
</dbReference>
<dbReference type="GO" id="GO:0005049">
    <property type="term" value="F:nuclear export signal receptor activity"/>
    <property type="evidence" value="ECO:0007669"/>
    <property type="project" value="InterPro"/>
</dbReference>
<dbReference type="GO" id="GO:0006611">
    <property type="term" value="P:protein export from nucleus"/>
    <property type="evidence" value="ECO:0007669"/>
    <property type="project" value="InterPro"/>
</dbReference>
<proteinExistence type="predicted"/>
<dbReference type="EMBL" id="MTYJ01000041">
    <property type="protein sequence ID" value="OQV19267.1"/>
    <property type="molecule type" value="Genomic_DNA"/>
</dbReference>
<dbReference type="PANTHER" id="PTHR11223:SF3">
    <property type="entry name" value="EXPORTIN-5"/>
    <property type="match status" value="1"/>
</dbReference>
<sequence length="1189" mass="134436">MKLQHLTEDELRRMRQVANAMVDPAVPNDQRLQAYHSYETIKKTLSIDHRLELGAALAQNTGAVAWNPAIVHIGLQFLEDIVKFNWPQMKPEQKVLMKNVVFQLISGMDAGTGQGQGQQQRAEPFILDGIGKIVVEMIKREWPQQWPAMLQEMETLSALGPVQLQIIILVFLRFIEDLMQFRSLPQQRHRELADALMQVMPVFIPFLVRCLNQAAAGNLRPVAIHILRLCSAIGEFTQVKSVWSNDGILIDTMLFQTINDEALVLEAGDFLCCMLSRKYSKKEDVKLVLRVFSESKYFQVLLRIVNYPGPFTEPTYTSFKKFCETFVAIALQLANLEELPSFLTANQPNFALYIETLTRLTSHESPVICNTALNAWLTIWGNKVIRERPEVVPTSIPLLRACSNMLLLTKLSTTNTFLEMDFLHQDTAFKEFTVGYRLRVSELIRRMACCAPSEFLEFSFTALQSLMDTGEQEEDRWTAVQIITDNTAKSVPTTIRDQYRRFAFQLIERLMAFQANVPVQQNPQLRSYTLTCISRIANSFIPNAPPEQRAASLEILGRIIKFDLMLLTRTLSPGATEKVPDDPVTELHRHATNFFSQFCKYMTKSMVERYDEILASVRDVFSYQLTTTDRCALLDGLITVTKDCGDVEKQSHLAKEILVAVTPFWNSPDFCDSLRSIERFITFFGLDQSLSLGFENAEMASRRKQLFFCSNIIASTFVNMKFTDAPVISLLDNAVLLIDCLLRLRLASSRSLIHKENRDILKIPAAEKKNVLRPIFGTFAQEADPNSIPIERLRSWLQGNFESVCKIIGFAGRCLGTQFYQVPNLASMLKNNVFRYVSMDDVVPLFVLRTMIRMLVQVLIKNCPVDAYATVAVPVLKEFCPAVHKILDANWQDLDLDSDEQEEIVKDVMLRSVTKDYWSLVLQPVLCDQHIKISADESRDDAMDDDSGGSTHSPSPTSSSQPPAGIQSGKPEDIPEISALGVLCLHEADLATAILLTVFNGLHWPDTVSSAAFTKFAQMLIARLARPPPGEQNESPLNSGAVKYFMQSVLLGLKVHGQHELNQGMLLNVGLHAYFHLKPLFAADVETVLRPADCDVEKHQHAIQQLDSLLFVRPESGQRNLYEKRKKAQFRKIISDWIGKPLSEMQKLQVVIPNLPQLRIAKQPSQTKKPQIESEDILSSASLFPINGR</sequence>
<dbReference type="GO" id="GO:0003723">
    <property type="term" value="F:RNA binding"/>
    <property type="evidence" value="ECO:0007669"/>
    <property type="project" value="TreeGrafter"/>
</dbReference>
<dbReference type="InterPro" id="IPR045478">
    <property type="entry name" value="Exportin-5_C"/>
</dbReference>
<dbReference type="InterPro" id="IPR016024">
    <property type="entry name" value="ARM-type_fold"/>
</dbReference>
<organism evidence="4 5">
    <name type="scientific">Hypsibius exemplaris</name>
    <name type="common">Freshwater tardigrade</name>
    <dbReference type="NCBI Taxonomy" id="2072580"/>
    <lineage>
        <taxon>Eukaryota</taxon>
        <taxon>Metazoa</taxon>
        <taxon>Ecdysozoa</taxon>
        <taxon>Tardigrada</taxon>
        <taxon>Eutardigrada</taxon>
        <taxon>Parachela</taxon>
        <taxon>Hypsibioidea</taxon>
        <taxon>Hypsibiidae</taxon>
        <taxon>Hypsibius</taxon>
    </lineage>
</organism>
<dbReference type="InterPro" id="IPR013598">
    <property type="entry name" value="Exportin-1/Importin-b-like"/>
</dbReference>
<gene>
    <name evidence="4" type="ORF">BV898_06690</name>
</gene>
<dbReference type="Proteomes" id="UP000192578">
    <property type="component" value="Unassembled WGS sequence"/>
</dbReference>
<feature type="domain" description="Exportin-1/Importin-beta-like" evidence="2">
    <location>
        <begin position="124"/>
        <end position="271"/>
    </location>
</feature>
<evidence type="ECO:0000259" key="2">
    <source>
        <dbReference type="Pfam" id="PF08389"/>
    </source>
</evidence>
<dbReference type="InterPro" id="IPR011989">
    <property type="entry name" value="ARM-like"/>
</dbReference>
<feature type="compositionally biased region" description="Low complexity" evidence="1">
    <location>
        <begin position="948"/>
        <end position="963"/>
    </location>
</feature>
<feature type="region of interest" description="Disordered" evidence="1">
    <location>
        <begin position="937"/>
        <end position="971"/>
    </location>
</feature>
<dbReference type="InterPro" id="IPR045065">
    <property type="entry name" value="XPO1/5"/>
</dbReference>
<dbReference type="Gene3D" id="1.25.10.10">
    <property type="entry name" value="Leucine-rich Repeat Variant"/>
    <property type="match status" value="1"/>
</dbReference>
<protein>
    <submittedName>
        <fullName evidence="4">Exportin-5</fullName>
    </submittedName>
</protein>
<dbReference type="AlphaFoldDB" id="A0A1W0WVT5"/>
<keyword evidence="5" id="KW-1185">Reference proteome</keyword>
<comment type="caution">
    <text evidence="4">The sequence shown here is derived from an EMBL/GenBank/DDBJ whole genome shotgun (WGS) entry which is preliminary data.</text>
</comment>
<dbReference type="Pfam" id="PF08389">
    <property type="entry name" value="Xpo1"/>
    <property type="match status" value="1"/>
</dbReference>
<dbReference type="OrthoDB" id="2215036at2759"/>
<evidence type="ECO:0000259" key="3">
    <source>
        <dbReference type="Pfam" id="PF19273"/>
    </source>
</evidence>
<name>A0A1W0WVT5_HYPEX</name>